<keyword evidence="2" id="KW-1185">Reference proteome</keyword>
<reference evidence="1" key="2">
    <citation type="submission" date="2023-03" db="EMBL/GenBank/DDBJ databases">
        <authorList>
            <person name="Inwood S.N."/>
            <person name="Skelly J.G."/>
            <person name="Guhlin J."/>
            <person name="Harrop T.W.R."/>
            <person name="Goldson S.G."/>
            <person name="Dearden P.K."/>
        </authorList>
    </citation>
    <scope>NUCLEOTIDE SEQUENCE</scope>
    <source>
        <strain evidence="1">Irish</strain>
        <tissue evidence="1">Whole body</tissue>
    </source>
</reference>
<reference evidence="1" key="1">
    <citation type="journal article" date="2023" name="bioRxiv">
        <title>Scaffold-level genome assemblies of two parasitoid biocontrol wasps reveal the parthenogenesis mechanism and an associated novel virus.</title>
        <authorList>
            <person name="Inwood S."/>
            <person name="Skelly J."/>
            <person name="Guhlin J."/>
            <person name="Harrop T."/>
            <person name="Goldson S."/>
            <person name="Dearden P."/>
        </authorList>
    </citation>
    <scope>NUCLEOTIDE SEQUENCE</scope>
    <source>
        <strain evidence="1">Irish</strain>
        <tissue evidence="1">Whole body</tissue>
    </source>
</reference>
<sequence>MKEFFCVTQEKFEKSLSSKNIFYEPRSLDENFKKDEDEGYLKELTTESVEKQEPGDVQPGEQCKEFKICTFCKKPVCHVLKNYKCTDSKISGQQQVISSIKWNQFRNT</sequence>
<proteinExistence type="predicted"/>
<evidence type="ECO:0000313" key="2">
    <source>
        <dbReference type="Proteomes" id="UP001168990"/>
    </source>
</evidence>
<dbReference type="Proteomes" id="UP001168990">
    <property type="component" value="Unassembled WGS sequence"/>
</dbReference>
<comment type="caution">
    <text evidence="1">The sequence shown here is derived from an EMBL/GenBank/DDBJ whole genome shotgun (WGS) entry which is preliminary data.</text>
</comment>
<accession>A0AA39KLG5</accession>
<evidence type="ECO:0000313" key="1">
    <source>
        <dbReference type="EMBL" id="KAK0165716.1"/>
    </source>
</evidence>
<organism evidence="1 2">
    <name type="scientific">Microctonus aethiopoides</name>
    <dbReference type="NCBI Taxonomy" id="144406"/>
    <lineage>
        <taxon>Eukaryota</taxon>
        <taxon>Metazoa</taxon>
        <taxon>Ecdysozoa</taxon>
        <taxon>Arthropoda</taxon>
        <taxon>Hexapoda</taxon>
        <taxon>Insecta</taxon>
        <taxon>Pterygota</taxon>
        <taxon>Neoptera</taxon>
        <taxon>Endopterygota</taxon>
        <taxon>Hymenoptera</taxon>
        <taxon>Apocrita</taxon>
        <taxon>Ichneumonoidea</taxon>
        <taxon>Braconidae</taxon>
        <taxon>Euphorinae</taxon>
        <taxon>Microctonus</taxon>
    </lineage>
</organism>
<dbReference type="AlphaFoldDB" id="A0AA39KLG5"/>
<name>A0AA39KLG5_9HYME</name>
<gene>
    <name evidence="1" type="ORF">PV328_004215</name>
</gene>
<dbReference type="EMBL" id="JAQQBS010001422">
    <property type="protein sequence ID" value="KAK0165716.1"/>
    <property type="molecule type" value="Genomic_DNA"/>
</dbReference>
<protein>
    <submittedName>
        <fullName evidence="1">Uncharacterized protein</fullName>
    </submittedName>
</protein>